<dbReference type="Proteomes" id="UP001369815">
    <property type="component" value="Unassembled WGS sequence"/>
</dbReference>
<dbReference type="InterPro" id="IPR005337">
    <property type="entry name" value="RapZ-like"/>
</dbReference>
<protein>
    <recommendedName>
        <fullName evidence="1">RapZ C-terminal domain-containing protein</fullName>
    </recommendedName>
</protein>
<dbReference type="InterPro" id="IPR053931">
    <property type="entry name" value="RapZ_C"/>
</dbReference>
<gene>
    <name evidence="2" type="ORF">Daesc_004598</name>
</gene>
<feature type="domain" description="RapZ C-terminal" evidence="1">
    <location>
        <begin position="24"/>
        <end position="141"/>
    </location>
</feature>
<dbReference type="PANTHER" id="PTHR30448">
    <property type="entry name" value="RNASE ADAPTER PROTEIN RAPZ"/>
    <property type="match status" value="1"/>
</dbReference>
<sequence length="156" mass="18208">MFAIPDLVNQDRSLRMSSHKKLYIISHDRHTELSPPPDLLYDLRCVPNPPKATRETHTGQSPQIRDGLMHDPKFRELLEEAKAEIHGAMQAAEEMEEEDETAVRVGCLCGSGHHRSVAFSEHLAQMEWPEDWEVELQHRDLVPEVKREKKRERERR</sequence>
<dbReference type="GO" id="GO:0005524">
    <property type="term" value="F:ATP binding"/>
    <property type="evidence" value="ECO:0007669"/>
    <property type="project" value="InterPro"/>
</dbReference>
<accession>A0AAX6MR25</accession>
<organism evidence="2 3">
    <name type="scientific">Daldinia eschscholtzii</name>
    <dbReference type="NCBI Taxonomy" id="292717"/>
    <lineage>
        <taxon>Eukaryota</taxon>
        <taxon>Fungi</taxon>
        <taxon>Dikarya</taxon>
        <taxon>Ascomycota</taxon>
        <taxon>Pezizomycotina</taxon>
        <taxon>Sordariomycetes</taxon>
        <taxon>Xylariomycetidae</taxon>
        <taxon>Xylariales</taxon>
        <taxon>Hypoxylaceae</taxon>
        <taxon>Daldinia</taxon>
    </lineage>
</organism>
<comment type="caution">
    <text evidence="2">The sequence shown here is derived from an EMBL/GenBank/DDBJ whole genome shotgun (WGS) entry which is preliminary data.</text>
</comment>
<dbReference type="AlphaFoldDB" id="A0AAX6MR25"/>
<dbReference type="PANTHER" id="PTHR30448:SF0">
    <property type="entry name" value="RNASE ADAPTER PROTEIN RAPZ"/>
    <property type="match status" value="1"/>
</dbReference>
<evidence type="ECO:0000313" key="2">
    <source>
        <dbReference type="EMBL" id="KAK6954631.1"/>
    </source>
</evidence>
<dbReference type="Pfam" id="PF22740">
    <property type="entry name" value="PapZ_C"/>
    <property type="match status" value="1"/>
</dbReference>
<keyword evidence="3" id="KW-1185">Reference proteome</keyword>
<name>A0AAX6MR25_9PEZI</name>
<proteinExistence type="predicted"/>
<evidence type="ECO:0000313" key="3">
    <source>
        <dbReference type="Proteomes" id="UP001369815"/>
    </source>
</evidence>
<reference evidence="2 3" key="1">
    <citation type="journal article" date="2024" name="Front Chem Biol">
        <title>Unveiling the potential of Daldinia eschscholtzii MFLUCC 19-0629 through bioactivity and bioinformatics studies for enhanced sustainable agriculture production.</title>
        <authorList>
            <person name="Brooks S."/>
            <person name="Weaver J.A."/>
            <person name="Klomchit A."/>
            <person name="Alharthi S.A."/>
            <person name="Onlamun T."/>
            <person name="Nurani R."/>
            <person name="Vong T.K."/>
            <person name="Alberti F."/>
            <person name="Greco C."/>
        </authorList>
    </citation>
    <scope>NUCLEOTIDE SEQUENCE [LARGE SCALE GENOMIC DNA]</scope>
    <source>
        <strain evidence="2">MFLUCC 19-0629</strain>
    </source>
</reference>
<dbReference type="EMBL" id="JBANMG010000004">
    <property type="protein sequence ID" value="KAK6954631.1"/>
    <property type="molecule type" value="Genomic_DNA"/>
</dbReference>
<evidence type="ECO:0000259" key="1">
    <source>
        <dbReference type="Pfam" id="PF22740"/>
    </source>
</evidence>